<dbReference type="InterPro" id="IPR038441">
    <property type="entry name" value="THAP_Znf_sf"/>
</dbReference>
<sequence>MYCPVYGCNSDSQYTSEIRFFRFPNDKSVDQQYRRKAWIEFCKRKAFKPSSSTRICSLHFAEDAYEQGQSPQFLKRIQCNETFRIQLKREALPTLNKPLIDPSTSKTRTYTERRQRTKGITDLLNPESSTSKADEEYSPDEHCDVDECLTDPTECTVELDALPSTCTSEQTREPEIFLHDSLLRTKSTQTTFKPFKPVSRSVRTQTLADATSTFFQTWKPVTRSIKTQTLGDATSTFFRTDSEARPVNEVVDNMAYQGKSLNIEQIQTNYTATTATEEDVESIHSSNSEDLGKSDSIFVETEQAEGASTDSEESCDESDERTILREGKPPQDQIKLIVFEEAILHVLGKCRQCGSKCIVTMEHQIGSSCKICSSCTVENNHYFEWRTGPMVNRMPIFHLLLASGILATGMESAKVLRLFNSLKIPNVKRRELSNILKNYGIPAVYEVWQKEQSARLKEIEGKPVVIASDMRVDSPGHCGLLGSGSTLDMGRNIILDTQIIKSTEVKNSNAMELESLKRQLKCLEDNKVQVTKLVTDRHTQVSAYMANEKPDVEHSYDVWHVAKGEKKKLTKLVKKKKFQSIKPWIGSIVNHIYWVGDSSKAADEREEKWRSILNHIVNVHKHDGHKTFVECLHGPLEREWLKQGSAAYKKITEMLTRPRLITAIRKLSQYHQTSGLEAKHALDNVLASKNIYHPYHSLSARLYCSNLHYNENSNRKQATTVDGKLRWVISYPEAFKGEKAVAKPLKEMPTYGYVELILNEVVHPRHKYPTLKKAKVHANEVLPVEPKSLVEQYLAGKDRPSKEQVVASRKSRFSKPALPVNKERASEIKPCACKGKCATRMCDCRGMEVMCDTKCKCKIEKCINRE</sequence>
<evidence type="ECO:0000256" key="3">
    <source>
        <dbReference type="ARBA" id="ARBA00022833"/>
    </source>
</evidence>
<evidence type="ECO:0000256" key="4">
    <source>
        <dbReference type="ARBA" id="ARBA00023125"/>
    </source>
</evidence>
<evidence type="ECO:0000256" key="1">
    <source>
        <dbReference type="ARBA" id="ARBA00022723"/>
    </source>
</evidence>
<comment type="caution">
    <text evidence="7">The sequence shown here is derived from an EMBL/GenBank/DDBJ whole genome shotgun (WGS) entry which is preliminary data.</text>
</comment>
<accession>A0A6S7HDP4</accession>
<keyword evidence="8" id="KW-1185">Reference proteome</keyword>
<name>A0A6S7HDP4_PARCT</name>
<dbReference type="AlphaFoldDB" id="A0A6S7HDP4"/>
<gene>
    <name evidence="7" type="ORF">PACLA_8A069806</name>
</gene>
<feature type="region of interest" description="Disordered" evidence="6">
    <location>
        <begin position="302"/>
        <end position="321"/>
    </location>
</feature>
<feature type="region of interest" description="Disordered" evidence="6">
    <location>
        <begin position="273"/>
        <end position="294"/>
    </location>
</feature>
<keyword evidence="5" id="KW-0175">Coiled coil</keyword>
<evidence type="ECO:0000256" key="5">
    <source>
        <dbReference type="SAM" id="Coils"/>
    </source>
</evidence>
<dbReference type="GO" id="GO:0003677">
    <property type="term" value="F:DNA binding"/>
    <property type="evidence" value="ECO:0007669"/>
    <property type="project" value="UniProtKB-UniRule"/>
</dbReference>
<proteinExistence type="predicted"/>
<dbReference type="Pfam" id="PF05485">
    <property type="entry name" value="THAP"/>
    <property type="match status" value="1"/>
</dbReference>
<feature type="compositionally biased region" description="Acidic residues" evidence="6">
    <location>
        <begin position="310"/>
        <end position="319"/>
    </location>
</feature>
<dbReference type="SUPFAM" id="SSF57716">
    <property type="entry name" value="Glucocorticoid receptor-like (DNA-binding domain)"/>
    <property type="match status" value="1"/>
</dbReference>
<reference evidence="7" key="1">
    <citation type="submission" date="2020-04" db="EMBL/GenBank/DDBJ databases">
        <authorList>
            <person name="Alioto T."/>
            <person name="Alioto T."/>
            <person name="Gomez Garrido J."/>
        </authorList>
    </citation>
    <scope>NUCLEOTIDE SEQUENCE</scope>
    <source>
        <strain evidence="7">A484AB</strain>
    </source>
</reference>
<protein>
    <submittedName>
        <fullName evidence="7">Uncharacterized protein</fullName>
    </submittedName>
</protein>
<dbReference type="SMART" id="SM00692">
    <property type="entry name" value="DM3"/>
    <property type="match status" value="1"/>
</dbReference>
<evidence type="ECO:0000256" key="2">
    <source>
        <dbReference type="ARBA" id="ARBA00022771"/>
    </source>
</evidence>
<dbReference type="EMBL" id="CACRXK020004030">
    <property type="protein sequence ID" value="CAB4001213.1"/>
    <property type="molecule type" value="Genomic_DNA"/>
</dbReference>
<dbReference type="SMART" id="SM00980">
    <property type="entry name" value="THAP"/>
    <property type="match status" value="1"/>
</dbReference>
<dbReference type="GO" id="GO:0008270">
    <property type="term" value="F:zinc ion binding"/>
    <property type="evidence" value="ECO:0007669"/>
    <property type="project" value="UniProtKB-KW"/>
</dbReference>
<keyword evidence="4" id="KW-0238">DNA-binding</keyword>
<dbReference type="OrthoDB" id="6141328at2759"/>
<feature type="coiled-coil region" evidence="5">
    <location>
        <begin position="506"/>
        <end position="533"/>
    </location>
</feature>
<evidence type="ECO:0000313" key="8">
    <source>
        <dbReference type="Proteomes" id="UP001152795"/>
    </source>
</evidence>
<keyword evidence="3" id="KW-0862">Zinc</keyword>
<keyword evidence="2" id="KW-0863">Zinc-finger</keyword>
<dbReference type="PANTHER" id="PTHR31751">
    <property type="entry name" value="SI:CH211-108C17.2-RELATED-RELATED"/>
    <property type="match status" value="1"/>
</dbReference>
<dbReference type="PROSITE" id="PS50950">
    <property type="entry name" value="ZF_THAP"/>
    <property type="match status" value="1"/>
</dbReference>
<evidence type="ECO:0000256" key="6">
    <source>
        <dbReference type="SAM" id="MobiDB-lite"/>
    </source>
</evidence>
<dbReference type="Proteomes" id="UP001152795">
    <property type="component" value="Unassembled WGS sequence"/>
</dbReference>
<evidence type="ECO:0000313" key="7">
    <source>
        <dbReference type="EMBL" id="CAB4001213.1"/>
    </source>
</evidence>
<organism evidence="7 8">
    <name type="scientific">Paramuricea clavata</name>
    <name type="common">Red gorgonian</name>
    <name type="synonym">Violescent sea-whip</name>
    <dbReference type="NCBI Taxonomy" id="317549"/>
    <lineage>
        <taxon>Eukaryota</taxon>
        <taxon>Metazoa</taxon>
        <taxon>Cnidaria</taxon>
        <taxon>Anthozoa</taxon>
        <taxon>Octocorallia</taxon>
        <taxon>Malacalcyonacea</taxon>
        <taxon>Plexauridae</taxon>
        <taxon>Paramuricea</taxon>
    </lineage>
</organism>
<dbReference type="Gene3D" id="6.20.210.20">
    <property type="entry name" value="THAP domain"/>
    <property type="match status" value="1"/>
</dbReference>
<dbReference type="InterPro" id="IPR006612">
    <property type="entry name" value="THAP_Znf"/>
</dbReference>
<dbReference type="PANTHER" id="PTHR31751:SF42">
    <property type="entry name" value="PROTEIN CBG10204"/>
    <property type="match status" value="1"/>
</dbReference>
<keyword evidence="1" id="KW-0479">Metal-binding</keyword>